<feature type="transmembrane region" description="Helical" evidence="1">
    <location>
        <begin position="34"/>
        <end position="51"/>
    </location>
</feature>
<dbReference type="GeneID" id="118343970"/>
<dbReference type="KEGG" id="jre:118343970"/>
<sequence>MDFFDFDNHLAEQASCQTYPSNQEASAMFRIAKLFRYVELFLALVFVSWSFPRVPLAVKISGEYFWKLSGFVASPLFVFMLCNVIIVILITKSGRFPGHNQTGDNADTELYEKFIKNSDDSTKPESETDPPAHAPEVIEFHDKQIICEVNRTASEDDSQTYSETGTDLMHPKACRRTQSEKLNGEDSEKYIGKLRRTETEKCLTDVNSEENRPENPCPEDEMSNEDFQRTIEAFIAKQWKFRRQESLPIVVHNQIGVPVGN</sequence>
<gene>
    <name evidence="3" type="primary">LOC118343970</name>
</gene>
<dbReference type="InParanoid" id="A0A6P9DW31"/>
<keyword evidence="1" id="KW-0472">Membrane</keyword>
<name>A0A6P9DW31_JUGRE</name>
<reference evidence="3" key="1">
    <citation type="submission" date="2025-08" db="UniProtKB">
        <authorList>
            <consortium name="RefSeq"/>
        </authorList>
    </citation>
    <scope>IDENTIFICATION</scope>
    <source>
        <tissue evidence="3">Leaves</tissue>
    </source>
</reference>
<evidence type="ECO:0000313" key="3">
    <source>
        <dbReference type="RefSeq" id="XP_035539376.1"/>
    </source>
</evidence>
<keyword evidence="1" id="KW-1133">Transmembrane helix</keyword>
<organism evidence="2 3">
    <name type="scientific">Juglans regia</name>
    <name type="common">English walnut</name>
    <dbReference type="NCBI Taxonomy" id="51240"/>
    <lineage>
        <taxon>Eukaryota</taxon>
        <taxon>Viridiplantae</taxon>
        <taxon>Streptophyta</taxon>
        <taxon>Embryophyta</taxon>
        <taxon>Tracheophyta</taxon>
        <taxon>Spermatophyta</taxon>
        <taxon>Magnoliopsida</taxon>
        <taxon>eudicotyledons</taxon>
        <taxon>Gunneridae</taxon>
        <taxon>Pentapetalae</taxon>
        <taxon>rosids</taxon>
        <taxon>fabids</taxon>
        <taxon>Fagales</taxon>
        <taxon>Juglandaceae</taxon>
        <taxon>Juglans</taxon>
    </lineage>
</organism>
<feature type="transmembrane region" description="Helical" evidence="1">
    <location>
        <begin position="71"/>
        <end position="91"/>
    </location>
</feature>
<evidence type="ECO:0000313" key="2">
    <source>
        <dbReference type="Proteomes" id="UP000235220"/>
    </source>
</evidence>
<keyword evidence="1" id="KW-0812">Transmembrane</keyword>
<dbReference type="PANTHER" id="PTHR33640">
    <property type="entry name" value="TRANSMEMBRANE PROTEIN"/>
    <property type="match status" value="1"/>
</dbReference>
<proteinExistence type="predicted"/>
<dbReference type="OrthoDB" id="1916829at2759"/>
<protein>
    <submittedName>
        <fullName evidence="3">Uncharacterized protein LOC118343970</fullName>
    </submittedName>
</protein>
<dbReference type="AlphaFoldDB" id="A0A6P9DW31"/>
<accession>A0A6P9DW31</accession>
<dbReference type="PANTHER" id="PTHR33640:SF3">
    <property type="entry name" value="DUF4408 DOMAIN-CONTAINING PROTEIN"/>
    <property type="match status" value="1"/>
</dbReference>
<dbReference type="Proteomes" id="UP000235220">
    <property type="component" value="Chromosome 12"/>
</dbReference>
<evidence type="ECO:0000256" key="1">
    <source>
        <dbReference type="SAM" id="Phobius"/>
    </source>
</evidence>
<dbReference type="FunCoup" id="A0A6P9DW31">
    <property type="interactions" value="383"/>
</dbReference>
<dbReference type="RefSeq" id="XP_035539376.1">
    <property type="nucleotide sequence ID" value="XM_035683483.1"/>
</dbReference>
<keyword evidence="2" id="KW-1185">Reference proteome</keyword>